<dbReference type="PANTHER" id="PTHR12286">
    <property type="entry name" value="SACCHAROPINE DEHYDROGENASE-LIKE OXIDOREDUCTASE"/>
    <property type="match status" value="1"/>
</dbReference>
<comment type="similarity">
    <text evidence="1">Belongs to the saccharopine dehydrogenase family.</text>
</comment>
<keyword evidence="3" id="KW-1133">Transmembrane helix</keyword>
<dbReference type="GO" id="GO:0009247">
    <property type="term" value="P:glycolipid biosynthetic process"/>
    <property type="evidence" value="ECO:0007669"/>
    <property type="project" value="TreeGrafter"/>
</dbReference>
<dbReference type="Pfam" id="PF03435">
    <property type="entry name" value="Sacchrp_dh_NADP"/>
    <property type="match status" value="1"/>
</dbReference>
<reference evidence="5" key="3">
    <citation type="submission" date="2025-09" db="UniProtKB">
        <authorList>
            <consortium name="Ensembl"/>
        </authorList>
    </citation>
    <scope>IDENTIFICATION</scope>
</reference>
<evidence type="ECO:0000256" key="3">
    <source>
        <dbReference type="SAM" id="Phobius"/>
    </source>
</evidence>
<proteinExistence type="inferred from homology"/>
<keyword evidence="6" id="KW-1185">Reference proteome</keyword>
<evidence type="ECO:0000313" key="6">
    <source>
        <dbReference type="Proteomes" id="UP000314980"/>
    </source>
</evidence>
<dbReference type="Proteomes" id="UP000314980">
    <property type="component" value="Unassembled WGS sequence"/>
</dbReference>
<dbReference type="InterPro" id="IPR036291">
    <property type="entry name" value="NAD(P)-bd_dom_sf"/>
</dbReference>
<dbReference type="PANTHER" id="PTHR12286:SF5">
    <property type="entry name" value="SACCHAROPINE DEHYDROGENASE-LIKE OXIDOREDUCTASE"/>
    <property type="match status" value="1"/>
</dbReference>
<evidence type="ECO:0000313" key="5">
    <source>
        <dbReference type="Ensembl" id="ENSLCAP00010011383.1"/>
    </source>
</evidence>
<protein>
    <recommendedName>
        <fullName evidence="2">Saccharopine dehydrogenase-like oxidoreductase</fullName>
    </recommendedName>
</protein>
<keyword evidence="3" id="KW-0472">Membrane</keyword>
<feature type="transmembrane region" description="Helical" evidence="3">
    <location>
        <begin position="272"/>
        <end position="298"/>
    </location>
</feature>
<organism evidence="5 6">
    <name type="scientific">Lates calcarifer</name>
    <name type="common">Barramundi</name>
    <name type="synonym">Holocentrus calcarifer</name>
    <dbReference type="NCBI Taxonomy" id="8187"/>
    <lineage>
        <taxon>Eukaryota</taxon>
        <taxon>Metazoa</taxon>
        <taxon>Chordata</taxon>
        <taxon>Craniata</taxon>
        <taxon>Vertebrata</taxon>
        <taxon>Euteleostomi</taxon>
        <taxon>Actinopterygii</taxon>
        <taxon>Neopterygii</taxon>
        <taxon>Teleostei</taxon>
        <taxon>Neoteleostei</taxon>
        <taxon>Acanthomorphata</taxon>
        <taxon>Carangaria</taxon>
        <taxon>Carangaria incertae sedis</taxon>
        <taxon>Centropomidae</taxon>
        <taxon>Lates</taxon>
    </lineage>
</organism>
<evidence type="ECO:0000256" key="1">
    <source>
        <dbReference type="ARBA" id="ARBA00038048"/>
    </source>
</evidence>
<dbReference type="GeneTree" id="ENSGT00390000004799"/>
<dbReference type="GO" id="GO:0005739">
    <property type="term" value="C:mitochondrion"/>
    <property type="evidence" value="ECO:0007669"/>
    <property type="project" value="TreeGrafter"/>
</dbReference>
<gene>
    <name evidence="5" type="primary">SCCPDH</name>
</gene>
<accession>A0A4W6CHN5</accession>
<dbReference type="InterPro" id="IPR005097">
    <property type="entry name" value="Sacchrp_dh_NADP-bd"/>
</dbReference>
<dbReference type="SUPFAM" id="SSF51735">
    <property type="entry name" value="NAD(P)-binding Rossmann-fold domains"/>
    <property type="match status" value="1"/>
</dbReference>
<feature type="domain" description="Saccharopine dehydrogenase NADP binding" evidence="4">
    <location>
        <begin position="12"/>
        <end position="147"/>
    </location>
</feature>
<evidence type="ECO:0000256" key="2">
    <source>
        <dbReference type="ARBA" id="ARBA00039852"/>
    </source>
</evidence>
<dbReference type="InterPro" id="IPR051276">
    <property type="entry name" value="Saccharopine_DH-like_oxidrdct"/>
</dbReference>
<evidence type="ECO:0000259" key="4">
    <source>
        <dbReference type="Pfam" id="PF03435"/>
    </source>
</evidence>
<dbReference type="Ensembl" id="ENSLCAT00010011628.1">
    <property type="protein sequence ID" value="ENSLCAP00010011383.1"/>
    <property type="gene ID" value="ENSLCAG00010005391.1"/>
</dbReference>
<dbReference type="AlphaFoldDB" id="A0A4W6CHN5"/>
<reference evidence="6" key="1">
    <citation type="submission" date="2015-09" db="EMBL/GenBank/DDBJ databases">
        <authorList>
            <person name="Sai Rama Sridatta P."/>
        </authorList>
    </citation>
    <scope>NUCLEOTIDE SEQUENCE [LARGE SCALE GENOMIC DNA]</scope>
</reference>
<dbReference type="GO" id="GO:0005886">
    <property type="term" value="C:plasma membrane"/>
    <property type="evidence" value="ECO:0007669"/>
    <property type="project" value="TreeGrafter"/>
</dbReference>
<sequence length="413" mass="45453">MADVPTRRPYHIIIFGATGFTGQFVVEEVARCAAEGPGLSPLKWAVAGRSRQRLEEVLKQAGAGKKGNFEVIFDINCSQNTETMRLAFDQCSTLSLSFQYRFYGEPVVKACIENGAHYIDICGEPQFLECMQLQYHTKALDRGVYVIGSCGFDSIPADLGILYTQRQFKGTLTAVESFLKITSGPEGFSGHDATWQSAVYGFADSGSLRQLRKKFGYKPLPVVGAKVQKRGFVFFSKEIEQYAIPFMGSDPSVVKRTQRFLYEEEHQSPVQYSAYVGVGGLFSIVKLFCGGVLFWFMVKFGLGRKLLTTFPSLFSFGLFSKAGPTMKQIENTCFSLTFFGEGYSDGTDPSQGRPNAKICTQVIGAEPGYVATVSAMVQAAVTLLNELHSLPRRGGVYTPGAAFYKTSLIDRPP</sequence>
<name>A0A4W6CHN5_LATCA</name>
<reference evidence="5" key="2">
    <citation type="submission" date="2025-08" db="UniProtKB">
        <authorList>
            <consortium name="Ensembl"/>
        </authorList>
    </citation>
    <scope>IDENTIFICATION</scope>
</reference>
<keyword evidence="3" id="KW-0812">Transmembrane</keyword>
<dbReference type="Gene3D" id="3.40.50.720">
    <property type="entry name" value="NAD(P)-binding Rossmann-like Domain"/>
    <property type="match status" value="1"/>
</dbReference>
<dbReference type="GO" id="GO:0005811">
    <property type="term" value="C:lipid droplet"/>
    <property type="evidence" value="ECO:0007669"/>
    <property type="project" value="TreeGrafter"/>
</dbReference>
<dbReference type="FunFam" id="3.40.50.720:FF:000178">
    <property type="entry name" value="Saccharopine dehydrogenase-like oxidoreductase"/>
    <property type="match status" value="1"/>
</dbReference>